<dbReference type="SUPFAM" id="SSF57196">
    <property type="entry name" value="EGF/Laminin"/>
    <property type="match status" value="2"/>
</dbReference>
<feature type="compositionally biased region" description="Low complexity" evidence="8">
    <location>
        <begin position="31"/>
        <end position="45"/>
    </location>
</feature>
<dbReference type="PROSITE" id="PS51041">
    <property type="entry name" value="EMI"/>
    <property type="match status" value="1"/>
</dbReference>
<dbReference type="AlphaFoldDB" id="A0AA88IGS0"/>
<comment type="caution">
    <text evidence="12">The sequence shown here is derived from an EMBL/GenBank/DDBJ whole genome shotgun (WGS) entry which is preliminary data.</text>
</comment>
<dbReference type="FunFam" id="2.10.25.10:FF:000010">
    <property type="entry name" value="Pro-epidermal growth factor"/>
    <property type="match status" value="1"/>
</dbReference>
<dbReference type="Pfam" id="PF07546">
    <property type="entry name" value="EMI"/>
    <property type="match status" value="1"/>
</dbReference>
<evidence type="ECO:0000256" key="6">
    <source>
        <dbReference type="ARBA" id="ARBA00023157"/>
    </source>
</evidence>
<name>A0AA88IGS0_ARTSF</name>
<evidence type="ECO:0000256" key="4">
    <source>
        <dbReference type="ARBA" id="ARBA00022837"/>
    </source>
</evidence>
<dbReference type="PROSITE" id="PS00022">
    <property type="entry name" value="EGF_1"/>
    <property type="match status" value="1"/>
</dbReference>
<keyword evidence="2 9" id="KW-0732">Signal</keyword>
<dbReference type="PROSITE" id="PS01187">
    <property type="entry name" value="EGF_CA"/>
    <property type="match status" value="1"/>
</dbReference>
<keyword evidence="13" id="KW-1185">Reference proteome</keyword>
<dbReference type="Gene3D" id="2.10.25.10">
    <property type="entry name" value="Laminin"/>
    <property type="match status" value="2"/>
</dbReference>
<evidence type="ECO:0000256" key="9">
    <source>
        <dbReference type="SAM" id="SignalP"/>
    </source>
</evidence>
<evidence type="ECO:0000256" key="2">
    <source>
        <dbReference type="ARBA" id="ARBA00022729"/>
    </source>
</evidence>
<dbReference type="GO" id="GO:0009986">
    <property type="term" value="C:cell surface"/>
    <property type="evidence" value="ECO:0007669"/>
    <property type="project" value="TreeGrafter"/>
</dbReference>
<dbReference type="GO" id="GO:0005102">
    <property type="term" value="F:signaling receptor binding"/>
    <property type="evidence" value="ECO:0007669"/>
    <property type="project" value="TreeGrafter"/>
</dbReference>
<keyword evidence="3" id="KW-0677">Repeat</keyword>
<dbReference type="Proteomes" id="UP001187531">
    <property type="component" value="Unassembled WGS sequence"/>
</dbReference>
<feature type="region of interest" description="Disordered" evidence="8">
    <location>
        <begin position="26"/>
        <end position="49"/>
    </location>
</feature>
<feature type="disulfide bond" evidence="7">
    <location>
        <begin position="158"/>
        <end position="168"/>
    </location>
</feature>
<dbReference type="Pfam" id="PF14670">
    <property type="entry name" value="FXa_inhibition"/>
    <property type="match status" value="1"/>
</dbReference>
<feature type="chain" id="PRO_5041641643" description="Epidermal growth factor-like protein 7" evidence="9">
    <location>
        <begin position="20"/>
        <end position="345"/>
    </location>
</feature>
<dbReference type="SMART" id="SM00181">
    <property type="entry name" value="EGF"/>
    <property type="match status" value="2"/>
</dbReference>
<reference evidence="12" key="1">
    <citation type="submission" date="2023-07" db="EMBL/GenBank/DDBJ databases">
        <title>Chromosome-level genome assembly of Artemia franciscana.</title>
        <authorList>
            <person name="Jo E."/>
        </authorList>
    </citation>
    <scope>NUCLEOTIDE SEQUENCE</scope>
    <source>
        <tissue evidence="12">Whole body</tissue>
    </source>
</reference>
<evidence type="ECO:0000256" key="3">
    <source>
        <dbReference type="ARBA" id="ARBA00022737"/>
    </source>
</evidence>
<dbReference type="PROSITE" id="PS50026">
    <property type="entry name" value="EGF_3"/>
    <property type="match status" value="2"/>
</dbReference>
<evidence type="ECO:0000259" key="10">
    <source>
        <dbReference type="PROSITE" id="PS50026"/>
    </source>
</evidence>
<dbReference type="CDD" id="cd00054">
    <property type="entry name" value="EGF_CA"/>
    <property type="match status" value="2"/>
</dbReference>
<dbReference type="EMBL" id="JAVRJZ010000006">
    <property type="protein sequence ID" value="KAK2721612.1"/>
    <property type="molecule type" value="Genomic_DNA"/>
</dbReference>
<keyword evidence="5" id="KW-0175">Coiled coil</keyword>
<evidence type="ECO:0000259" key="11">
    <source>
        <dbReference type="PROSITE" id="PS51041"/>
    </source>
</evidence>
<dbReference type="InterPro" id="IPR000152">
    <property type="entry name" value="EGF-type_Asp/Asn_hydroxyl_site"/>
</dbReference>
<sequence length="345" mass="38545">MQVPFTELILLVTLVTSVASPENHQSVAYQSSNSHSKSESGGISSTRHNGDGLVIKKLKRNHAVLANHPKKSLHGRHVCAEEQVITKPVRITESYCKPIYKSFTQRCSDGLCTAFRVQYETLYRTVVKSQTAVEKRLLCCPGWSRPKHNAFVCTHAICQEPCQNGATCVKPEICLCSPGFTGRRCEKDVDECASQNTHRCHHLCVNTPGSYTCTCHDGFELLSDGVNCRLMIDSIPEFQELRRSYEEIADKIKTIESQPKTESLGESTAAQAKAQSTQIHIDEDIKSELERISSLLESVSSRLTNLEREIERGESPSEDRLMSLSEQVAILEERLADCSCINNKR</sequence>
<feature type="signal peptide" evidence="9">
    <location>
        <begin position="1"/>
        <end position="19"/>
    </location>
</feature>
<dbReference type="InterPro" id="IPR018097">
    <property type="entry name" value="EGF_Ca-bd_CS"/>
</dbReference>
<evidence type="ECO:0000256" key="5">
    <source>
        <dbReference type="ARBA" id="ARBA00023054"/>
    </source>
</evidence>
<comment type="caution">
    <text evidence="7">Lacks conserved residue(s) required for the propagation of feature annotation.</text>
</comment>
<dbReference type="InterPro" id="IPR011489">
    <property type="entry name" value="EMI_domain"/>
</dbReference>
<dbReference type="InterPro" id="IPR000742">
    <property type="entry name" value="EGF"/>
</dbReference>
<keyword evidence="6 7" id="KW-1015">Disulfide bond</keyword>
<evidence type="ECO:0000256" key="1">
    <source>
        <dbReference type="ARBA" id="ARBA00022536"/>
    </source>
</evidence>
<gene>
    <name evidence="12" type="ORF">QYM36_003794</name>
</gene>
<protein>
    <recommendedName>
        <fullName evidence="14">Epidermal growth factor-like protein 7</fullName>
    </recommendedName>
</protein>
<feature type="domain" description="EMI" evidence="11">
    <location>
        <begin position="75"/>
        <end position="155"/>
    </location>
</feature>
<evidence type="ECO:0000256" key="8">
    <source>
        <dbReference type="SAM" id="MobiDB-lite"/>
    </source>
</evidence>
<dbReference type="InterPro" id="IPR050969">
    <property type="entry name" value="Dev_Signal_Modulators"/>
</dbReference>
<dbReference type="PANTHER" id="PTHR14949">
    <property type="entry name" value="EGF-LIKE-DOMAIN, MULTIPLE 7, 8"/>
    <property type="match status" value="1"/>
</dbReference>
<feature type="disulfide bond" evidence="7">
    <location>
        <begin position="176"/>
        <end position="185"/>
    </location>
</feature>
<evidence type="ECO:0000256" key="7">
    <source>
        <dbReference type="PROSITE-ProRule" id="PRU00076"/>
    </source>
</evidence>
<dbReference type="PROSITE" id="PS01186">
    <property type="entry name" value="EGF_2"/>
    <property type="match status" value="2"/>
</dbReference>
<keyword evidence="4" id="KW-0106">Calcium</keyword>
<evidence type="ECO:0000313" key="12">
    <source>
        <dbReference type="EMBL" id="KAK2721612.1"/>
    </source>
</evidence>
<dbReference type="GO" id="GO:0005576">
    <property type="term" value="C:extracellular region"/>
    <property type="evidence" value="ECO:0007669"/>
    <property type="project" value="TreeGrafter"/>
</dbReference>
<evidence type="ECO:0000313" key="13">
    <source>
        <dbReference type="Proteomes" id="UP001187531"/>
    </source>
</evidence>
<dbReference type="PROSITE" id="PS00010">
    <property type="entry name" value="ASX_HYDROXYL"/>
    <property type="match status" value="1"/>
</dbReference>
<dbReference type="InterPro" id="IPR001881">
    <property type="entry name" value="EGF-like_Ca-bd_dom"/>
</dbReference>
<dbReference type="SMART" id="SM00179">
    <property type="entry name" value="EGF_CA"/>
    <property type="match status" value="2"/>
</dbReference>
<dbReference type="Pfam" id="PF00008">
    <property type="entry name" value="EGF"/>
    <property type="match status" value="1"/>
</dbReference>
<evidence type="ECO:0008006" key="14">
    <source>
        <dbReference type="Google" id="ProtNLM"/>
    </source>
</evidence>
<accession>A0AA88IGS0</accession>
<dbReference type="PANTHER" id="PTHR14949:SF56">
    <property type="entry name" value="EGF-LIKE-DOMAIN, MULTIPLE 7"/>
    <property type="match status" value="1"/>
</dbReference>
<keyword evidence="1 7" id="KW-0245">EGF-like domain</keyword>
<feature type="domain" description="EGF-like" evidence="10">
    <location>
        <begin position="154"/>
        <end position="186"/>
    </location>
</feature>
<organism evidence="12 13">
    <name type="scientific">Artemia franciscana</name>
    <name type="common">Brine shrimp</name>
    <name type="synonym">Artemia sanfranciscana</name>
    <dbReference type="NCBI Taxonomy" id="6661"/>
    <lineage>
        <taxon>Eukaryota</taxon>
        <taxon>Metazoa</taxon>
        <taxon>Ecdysozoa</taxon>
        <taxon>Arthropoda</taxon>
        <taxon>Crustacea</taxon>
        <taxon>Branchiopoda</taxon>
        <taxon>Anostraca</taxon>
        <taxon>Artemiidae</taxon>
        <taxon>Artemia</taxon>
    </lineage>
</organism>
<dbReference type="GO" id="GO:0005509">
    <property type="term" value="F:calcium ion binding"/>
    <property type="evidence" value="ECO:0007669"/>
    <property type="project" value="InterPro"/>
</dbReference>
<proteinExistence type="predicted"/>
<feature type="domain" description="EGF-like" evidence="10">
    <location>
        <begin position="188"/>
        <end position="229"/>
    </location>
</feature>